<dbReference type="Gene3D" id="2.60.120.1140">
    <property type="entry name" value="Protein of unknown function DUF192"/>
    <property type="match status" value="1"/>
</dbReference>
<keyword evidence="1" id="KW-1133">Transmembrane helix</keyword>
<proteinExistence type="predicted"/>
<keyword evidence="1" id="KW-0472">Membrane</keyword>
<dbReference type="Proteomes" id="UP000178700">
    <property type="component" value="Unassembled WGS sequence"/>
</dbReference>
<accession>A0A1F6V4W3</accession>
<dbReference type="InterPro" id="IPR038695">
    <property type="entry name" value="Saro_0823-like_sf"/>
</dbReference>
<evidence type="ECO:0000313" key="2">
    <source>
        <dbReference type="EMBL" id="OGI64665.1"/>
    </source>
</evidence>
<sequence length="153" mass="17829">MKNQNIQSSFIIVIIFFIIGFFLINQPVKNLAPENIKYVKIAGQNIKIELALTEETQAQGLSGRLLLKEDEGMLFVFERPGNYSFWMKDMNFPIDIIWLDEYKKVIYIKKDARPELFPESYGPETNSKYVLEVVSGFSEKNNLQVGDRVEFEY</sequence>
<reference evidence="2 3" key="1">
    <citation type="journal article" date="2016" name="Nat. Commun.">
        <title>Thousands of microbial genomes shed light on interconnected biogeochemical processes in an aquifer system.</title>
        <authorList>
            <person name="Anantharaman K."/>
            <person name="Brown C.T."/>
            <person name="Hug L.A."/>
            <person name="Sharon I."/>
            <person name="Castelle C.J."/>
            <person name="Probst A.J."/>
            <person name="Thomas B.C."/>
            <person name="Singh A."/>
            <person name="Wilkins M.J."/>
            <person name="Karaoz U."/>
            <person name="Brodie E.L."/>
            <person name="Williams K.H."/>
            <person name="Hubbard S.S."/>
            <person name="Banfield J.F."/>
        </authorList>
    </citation>
    <scope>NUCLEOTIDE SEQUENCE [LARGE SCALE GENOMIC DNA]</scope>
</reference>
<dbReference type="Pfam" id="PF02643">
    <property type="entry name" value="DUF192"/>
    <property type="match status" value="1"/>
</dbReference>
<dbReference type="EMBL" id="MFTJ01000044">
    <property type="protein sequence ID" value="OGI64665.1"/>
    <property type="molecule type" value="Genomic_DNA"/>
</dbReference>
<protein>
    <recommendedName>
        <fullName evidence="4">DUF192 domain-containing protein</fullName>
    </recommendedName>
</protein>
<dbReference type="AlphaFoldDB" id="A0A1F6V4W3"/>
<dbReference type="PANTHER" id="PTHR37953">
    <property type="entry name" value="UPF0127 PROTEIN MJ1496"/>
    <property type="match status" value="1"/>
</dbReference>
<name>A0A1F6V4W3_9BACT</name>
<evidence type="ECO:0000256" key="1">
    <source>
        <dbReference type="SAM" id="Phobius"/>
    </source>
</evidence>
<feature type="transmembrane region" description="Helical" evidence="1">
    <location>
        <begin position="6"/>
        <end position="24"/>
    </location>
</feature>
<evidence type="ECO:0008006" key="4">
    <source>
        <dbReference type="Google" id="ProtNLM"/>
    </source>
</evidence>
<dbReference type="PANTHER" id="PTHR37953:SF1">
    <property type="entry name" value="UPF0127 PROTEIN MJ1496"/>
    <property type="match status" value="1"/>
</dbReference>
<keyword evidence="1" id="KW-0812">Transmembrane</keyword>
<comment type="caution">
    <text evidence="2">The sequence shown here is derived from an EMBL/GenBank/DDBJ whole genome shotgun (WGS) entry which is preliminary data.</text>
</comment>
<evidence type="ECO:0000313" key="3">
    <source>
        <dbReference type="Proteomes" id="UP000178700"/>
    </source>
</evidence>
<dbReference type="InterPro" id="IPR003795">
    <property type="entry name" value="DUF192"/>
</dbReference>
<gene>
    <name evidence="2" type="ORF">A2642_00820</name>
</gene>
<organism evidence="2 3">
    <name type="scientific">Candidatus Nomurabacteria bacterium RIFCSPHIGHO2_01_FULL_39_10</name>
    <dbReference type="NCBI Taxonomy" id="1801733"/>
    <lineage>
        <taxon>Bacteria</taxon>
        <taxon>Candidatus Nomuraibacteriota</taxon>
    </lineage>
</organism>